<keyword evidence="2" id="KW-0732">Signal</keyword>
<dbReference type="InterPro" id="IPR050300">
    <property type="entry name" value="GDXG_lipolytic_enzyme"/>
</dbReference>
<dbReference type="AlphaFoldDB" id="A0A4Z0YGU8"/>
<proteinExistence type="predicted"/>
<reference evidence="4 5" key="1">
    <citation type="submission" date="2019-03" db="EMBL/GenBank/DDBJ databases">
        <title>Draft genome sequence of Xylaria hypoxylon DSM 108379, a ubiquitous saprotrophic-parasitic fungi on hardwood.</title>
        <authorList>
            <person name="Buettner E."/>
            <person name="Leonhardt S."/>
            <person name="Gebauer A.M."/>
            <person name="Liers C."/>
            <person name="Hofrichter M."/>
            <person name="Kellner H."/>
        </authorList>
    </citation>
    <scope>NUCLEOTIDE SEQUENCE [LARGE SCALE GENOMIC DNA]</scope>
    <source>
        <strain evidence="4 5">DSM 108379</strain>
    </source>
</reference>
<dbReference type="PANTHER" id="PTHR48081:SF8">
    <property type="entry name" value="ALPHA_BETA HYDROLASE FOLD-3 DOMAIN-CONTAINING PROTEIN-RELATED"/>
    <property type="match status" value="1"/>
</dbReference>
<protein>
    <recommendedName>
        <fullName evidence="3">Alpha/beta hydrolase fold-3 domain-containing protein</fullName>
    </recommendedName>
</protein>
<dbReference type="Pfam" id="PF07859">
    <property type="entry name" value="Abhydrolase_3"/>
    <property type="match status" value="1"/>
</dbReference>
<organism evidence="4 5">
    <name type="scientific">Xylaria hypoxylon</name>
    <dbReference type="NCBI Taxonomy" id="37992"/>
    <lineage>
        <taxon>Eukaryota</taxon>
        <taxon>Fungi</taxon>
        <taxon>Dikarya</taxon>
        <taxon>Ascomycota</taxon>
        <taxon>Pezizomycotina</taxon>
        <taxon>Sordariomycetes</taxon>
        <taxon>Xylariomycetidae</taxon>
        <taxon>Xylariales</taxon>
        <taxon>Xylariaceae</taxon>
        <taxon>Xylaria</taxon>
    </lineage>
</organism>
<evidence type="ECO:0000313" key="4">
    <source>
        <dbReference type="EMBL" id="TGJ79178.1"/>
    </source>
</evidence>
<dbReference type="EMBL" id="SKBN01000309">
    <property type="protein sequence ID" value="TGJ79178.1"/>
    <property type="molecule type" value="Genomic_DNA"/>
</dbReference>
<dbReference type="STRING" id="37992.A0A4Z0YGU8"/>
<keyword evidence="1" id="KW-0378">Hydrolase</keyword>
<keyword evidence="5" id="KW-1185">Reference proteome</keyword>
<feature type="chain" id="PRO_5021373788" description="Alpha/beta hydrolase fold-3 domain-containing protein" evidence="2">
    <location>
        <begin position="30"/>
        <end position="334"/>
    </location>
</feature>
<dbReference type="Proteomes" id="UP000297716">
    <property type="component" value="Unassembled WGS sequence"/>
</dbReference>
<evidence type="ECO:0000256" key="2">
    <source>
        <dbReference type="SAM" id="SignalP"/>
    </source>
</evidence>
<gene>
    <name evidence="4" type="ORF">E0Z10_g9590</name>
</gene>
<dbReference type="SUPFAM" id="SSF53474">
    <property type="entry name" value="alpha/beta-Hydrolases"/>
    <property type="match status" value="1"/>
</dbReference>
<dbReference type="OrthoDB" id="19653at2759"/>
<dbReference type="PANTHER" id="PTHR48081">
    <property type="entry name" value="AB HYDROLASE SUPERFAMILY PROTEIN C4A8.06C"/>
    <property type="match status" value="1"/>
</dbReference>
<feature type="signal peptide" evidence="2">
    <location>
        <begin position="1"/>
        <end position="29"/>
    </location>
</feature>
<evidence type="ECO:0000313" key="5">
    <source>
        <dbReference type="Proteomes" id="UP000297716"/>
    </source>
</evidence>
<sequence length="334" mass="36668">MAQQHGFFQYLRLKLIAVLLRAWIRFSDADKIRRDKALVPPDVDHERIKIPSRELGRDILADLYYPPSFRFSLPSSPLSPSPSPSPSPCPPPVLVNWHGSGFILPLLGTDALFCSRIARETGAVVLDADYRKAPESPFPAALQDVEDTLRWVATQPHRFDQDRVGVCGFSAGGTLALAAATALRENLTNIINIRIAVANYPLLDLAADPASKKAPHPIIVWALRLFNDCYAPDVESRTHPAVSPSFAPPDEFPPTVALLSCEGDPLGPEANALAKKLEISGLPVRVVNRILEGVPHAFDKGAEEGTVSWVRREEAYELVAALLKQSFNIYSKDE</sequence>
<evidence type="ECO:0000259" key="3">
    <source>
        <dbReference type="Pfam" id="PF07859"/>
    </source>
</evidence>
<dbReference type="InterPro" id="IPR013094">
    <property type="entry name" value="AB_hydrolase_3"/>
</dbReference>
<dbReference type="GO" id="GO:0016787">
    <property type="term" value="F:hydrolase activity"/>
    <property type="evidence" value="ECO:0007669"/>
    <property type="project" value="UniProtKB-KW"/>
</dbReference>
<dbReference type="Gene3D" id="3.40.50.1820">
    <property type="entry name" value="alpha/beta hydrolase"/>
    <property type="match status" value="1"/>
</dbReference>
<name>A0A4Z0YGU8_9PEZI</name>
<evidence type="ECO:0000256" key="1">
    <source>
        <dbReference type="ARBA" id="ARBA00022801"/>
    </source>
</evidence>
<accession>A0A4Z0YGU8</accession>
<comment type="caution">
    <text evidence="4">The sequence shown here is derived from an EMBL/GenBank/DDBJ whole genome shotgun (WGS) entry which is preliminary data.</text>
</comment>
<feature type="domain" description="Alpha/beta hydrolase fold-3" evidence="3">
    <location>
        <begin position="94"/>
        <end position="298"/>
    </location>
</feature>
<dbReference type="InterPro" id="IPR029058">
    <property type="entry name" value="AB_hydrolase_fold"/>
</dbReference>